<gene>
    <name evidence="2" type="ORF">P5673_030521</name>
</gene>
<feature type="region of interest" description="Disordered" evidence="1">
    <location>
        <begin position="240"/>
        <end position="286"/>
    </location>
</feature>
<proteinExistence type="predicted"/>
<keyword evidence="3" id="KW-1185">Reference proteome</keyword>
<dbReference type="EMBL" id="JARQWQ010000131">
    <property type="protein sequence ID" value="KAK2549145.1"/>
    <property type="molecule type" value="Genomic_DNA"/>
</dbReference>
<feature type="compositionally biased region" description="Basic and acidic residues" evidence="1">
    <location>
        <begin position="277"/>
        <end position="286"/>
    </location>
</feature>
<evidence type="ECO:0000313" key="3">
    <source>
        <dbReference type="Proteomes" id="UP001249851"/>
    </source>
</evidence>
<dbReference type="PANTHER" id="PTHR33309:SF1">
    <property type="entry name" value="MYB_SANT-LIKE DNA-BINDING DOMAIN-CONTAINING PROTEIN"/>
    <property type="match status" value="1"/>
</dbReference>
<sequence>MDRSTDDGIVCYLHNLSPIKTSQNKNQYFVLDFQTNSTVYRTVCFFPEKHAALKRKFECSSPVKVNKYNLKKNDKTREEELIWNKRTKIEEPQESEMEFDLQPIKAETVEAKDSSAEEILGEQIKTLRQLNESELNAIMPKIMQWTKEHDDLLVKEVLALDPYSSPKGSTERSNVWDSIAGHLNACSYVKFAVSGRSVKDRLQLVLIRNYKRKMSEEIRASGIEVDGLSDFETAMEEIAEKFDASEKDAANQSEDKKDKSEKEKKQAEETRNQALERIGETKKEKS</sequence>
<name>A0AAD9PUZ9_ACRCE</name>
<reference evidence="2" key="1">
    <citation type="journal article" date="2023" name="G3 (Bethesda)">
        <title>Whole genome assembly and annotation of the endangered Caribbean coral Acropora cervicornis.</title>
        <authorList>
            <person name="Selwyn J.D."/>
            <person name="Vollmer S.V."/>
        </authorList>
    </citation>
    <scope>NUCLEOTIDE SEQUENCE</scope>
    <source>
        <strain evidence="2">K2</strain>
    </source>
</reference>
<dbReference type="PANTHER" id="PTHR33309">
    <property type="entry name" value="KERATIN, ULTRA HIGH-SULFUR MATRIX PROTEIN-LIKE"/>
    <property type="match status" value="1"/>
</dbReference>
<evidence type="ECO:0000313" key="2">
    <source>
        <dbReference type="EMBL" id="KAK2549145.1"/>
    </source>
</evidence>
<reference evidence="2" key="2">
    <citation type="journal article" date="2023" name="Science">
        <title>Genomic signatures of disease resistance in endangered staghorn corals.</title>
        <authorList>
            <person name="Vollmer S.V."/>
            <person name="Selwyn J.D."/>
            <person name="Despard B.A."/>
            <person name="Roesel C.L."/>
        </authorList>
    </citation>
    <scope>NUCLEOTIDE SEQUENCE</scope>
    <source>
        <strain evidence="2">K2</strain>
    </source>
</reference>
<organism evidence="2 3">
    <name type="scientific">Acropora cervicornis</name>
    <name type="common">Staghorn coral</name>
    <dbReference type="NCBI Taxonomy" id="6130"/>
    <lineage>
        <taxon>Eukaryota</taxon>
        <taxon>Metazoa</taxon>
        <taxon>Cnidaria</taxon>
        <taxon>Anthozoa</taxon>
        <taxon>Hexacorallia</taxon>
        <taxon>Scleractinia</taxon>
        <taxon>Astrocoeniina</taxon>
        <taxon>Acroporidae</taxon>
        <taxon>Acropora</taxon>
    </lineage>
</organism>
<dbReference type="Proteomes" id="UP001249851">
    <property type="component" value="Unassembled WGS sequence"/>
</dbReference>
<protein>
    <submittedName>
        <fullName evidence="2">Uncharacterized protein</fullName>
    </submittedName>
</protein>
<dbReference type="AlphaFoldDB" id="A0AAD9PUZ9"/>
<comment type="caution">
    <text evidence="2">The sequence shown here is derived from an EMBL/GenBank/DDBJ whole genome shotgun (WGS) entry which is preliminary data.</text>
</comment>
<feature type="compositionally biased region" description="Basic and acidic residues" evidence="1">
    <location>
        <begin position="240"/>
        <end position="271"/>
    </location>
</feature>
<evidence type="ECO:0000256" key="1">
    <source>
        <dbReference type="SAM" id="MobiDB-lite"/>
    </source>
</evidence>
<accession>A0AAD9PUZ9</accession>